<evidence type="ECO:0000313" key="2">
    <source>
        <dbReference type="EMBL" id="RHZ50772.1"/>
    </source>
</evidence>
<sequence length="85" mass="9523">MLQLSSSVHLSSSTRSSPNSSNITLSILTHFREVLVKRNYTFDEMCYSVAIRICELGGNIRQSTVKNFYNKSSDCKASTVNEIGR</sequence>
<organism evidence="2 3">
    <name type="scientific">Diversispora epigaea</name>
    <dbReference type="NCBI Taxonomy" id="1348612"/>
    <lineage>
        <taxon>Eukaryota</taxon>
        <taxon>Fungi</taxon>
        <taxon>Fungi incertae sedis</taxon>
        <taxon>Mucoromycota</taxon>
        <taxon>Glomeromycotina</taxon>
        <taxon>Glomeromycetes</taxon>
        <taxon>Diversisporales</taxon>
        <taxon>Diversisporaceae</taxon>
        <taxon>Diversispora</taxon>
    </lineage>
</organism>
<protein>
    <submittedName>
        <fullName evidence="2">Uncharacterized protein</fullName>
    </submittedName>
</protein>
<gene>
    <name evidence="2" type="ORF">Glove_492g12</name>
</gene>
<feature type="region of interest" description="Disordered" evidence="1">
    <location>
        <begin position="1"/>
        <end position="21"/>
    </location>
</feature>
<proteinExistence type="predicted"/>
<dbReference type="Proteomes" id="UP000266861">
    <property type="component" value="Unassembled WGS sequence"/>
</dbReference>
<accession>A0A397GII0</accession>
<dbReference type="EMBL" id="PQFF01000427">
    <property type="protein sequence ID" value="RHZ50772.1"/>
    <property type="molecule type" value="Genomic_DNA"/>
</dbReference>
<reference evidence="2 3" key="1">
    <citation type="submission" date="2018-08" db="EMBL/GenBank/DDBJ databases">
        <title>Genome and evolution of the arbuscular mycorrhizal fungus Diversispora epigaea (formerly Glomus versiforme) and its bacterial endosymbionts.</title>
        <authorList>
            <person name="Sun X."/>
            <person name="Fei Z."/>
            <person name="Harrison M."/>
        </authorList>
    </citation>
    <scope>NUCLEOTIDE SEQUENCE [LARGE SCALE GENOMIC DNA]</scope>
    <source>
        <strain evidence="2 3">IT104</strain>
    </source>
</reference>
<evidence type="ECO:0000256" key="1">
    <source>
        <dbReference type="SAM" id="MobiDB-lite"/>
    </source>
</evidence>
<comment type="caution">
    <text evidence="2">The sequence shown here is derived from an EMBL/GenBank/DDBJ whole genome shotgun (WGS) entry which is preliminary data.</text>
</comment>
<name>A0A397GII0_9GLOM</name>
<dbReference type="AlphaFoldDB" id="A0A397GII0"/>
<dbReference type="OrthoDB" id="2411742at2759"/>
<evidence type="ECO:0000313" key="3">
    <source>
        <dbReference type="Proteomes" id="UP000266861"/>
    </source>
</evidence>
<keyword evidence="3" id="KW-1185">Reference proteome</keyword>